<dbReference type="Pfam" id="PF11888">
    <property type="entry name" value="DUF3408"/>
    <property type="match status" value="1"/>
</dbReference>
<accession>K1T4M7</accession>
<name>K1T4M7_9ZZZZ</name>
<dbReference type="EMBL" id="AJWZ01004693">
    <property type="protein sequence ID" value="EKC64713.1"/>
    <property type="molecule type" value="Genomic_DNA"/>
</dbReference>
<sequence>MVRKNKIEVDEEAMRRMIAGLVPQTVDVVQPEQPPDEPPAETSPPTSEERTTGHATESRRRRTVVVPEFEPTFMSLLDIHIRGALYVSLETKSKILEVVKKIGGERMTATSYVEQILRQHLDLYKEEINRIYKERSTKDLL</sequence>
<dbReference type="AlphaFoldDB" id="K1T4M7"/>
<gene>
    <name evidence="2" type="ORF">LEA_15799</name>
    <name evidence="3" type="ORF">OBE_06808</name>
</gene>
<evidence type="ECO:0000256" key="1">
    <source>
        <dbReference type="SAM" id="MobiDB-lite"/>
    </source>
</evidence>
<reference evidence="3" key="1">
    <citation type="journal article" date="2013" name="Environ. Microbiol.">
        <title>Microbiota from the distal guts of lean and obese adolescents exhibit partial functional redundancy besides clear differences in community structure.</title>
        <authorList>
            <person name="Ferrer M."/>
            <person name="Ruiz A."/>
            <person name="Lanza F."/>
            <person name="Haange S.B."/>
            <person name="Oberbach A."/>
            <person name="Till H."/>
            <person name="Bargiela R."/>
            <person name="Campoy C."/>
            <person name="Segura M.T."/>
            <person name="Richter M."/>
            <person name="von Bergen M."/>
            <person name="Seifert J."/>
            <person name="Suarez A."/>
        </authorList>
    </citation>
    <scope>NUCLEOTIDE SEQUENCE</scope>
</reference>
<evidence type="ECO:0000313" key="2">
    <source>
        <dbReference type="EMBL" id="EKC54542.1"/>
    </source>
</evidence>
<proteinExistence type="predicted"/>
<feature type="compositionally biased region" description="Basic and acidic residues" evidence="1">
    <location>
        <begin position="47"/>
        <end position="58"/>
    </location>
</feature>
<comment type="caution">
    <text evidence="3">The sequence shown here is derived from an EMBL/GenBank/DDBJ whole genome shotgun (WGS) entry which is preliminary data.</text>
</comment>
<protein>
    <recommendedName>
        <fullName evidence="4">DUF3408 domain-containing protein</fullName>
    </recommendedName>
</protein>
<dbReference type="EMBL" id="AJWY01010787">
    <property type="protein sequence ID" value="EKC54542.1"/>
    <property type="molecule type" value="Genomic_DNA"/>
</dbReference>
<organism evidence="3">
    <name type="scientific">human gut metagenome</name>
    <dbReference type="NCBI Taxonomy" id="408170"/>
    <lineage>
        <taxon>unclassified sequences</taxon>
        <taxon>metagenomes</taxon>
        <taxon>organismal metagenomes</taxon>
    </lineage>
</organism>
<evidence type="ECO:0008006" key="4">
    <source>
        <dbReference type="Google" id="ProtNLM"/>
    </source>
</evidence>
<feature type="region of interest" description="Disordered" evidence="1">
    <location>
        <begin position="23"/>
        <end position="61"/>
    </location>
</feature>
<dbReference type="InterPro" id="IPR021823">
    <property type="entry name" value="DUF3408"/>
</dbReference>
<evidence type="ECO:0000313" key="3">
    <source>
        <dbReference type="EMBL" id="EKC64713.1"/>
    </source>
</evidence>